<keyword evidence="2 7" id="KW-0812">Transmembrane</keyword>
<name>A0AAN9H103_9TELE</name>
<dbReference type="PANTHER" id="PTHR22776">
    <property type="entry name" value="MARVEL-CONTAINING POTENTIAL LIPID RAFT-ASSOCIATED PROTEIN"/>
    <property type="match status" value="1"/>
</dbReference>
<feature type="transmembrane region" description="Helical" evidence="8">
    <location>
        <begin position="112"/>
        <end position="130"/>
    </location>
</feature>
<dbReference type="PROSITE" id="PS51225">
    <property type="entry name" value="MARVEL"/>
    <property type="match status" value="1"/>
</dbReference>
<dbReference type="Proteomes" id="UP001364617">
    <property type="component" value="Unassembled WGS sequence"/>
</dbReference>
<organism evidence="10 11">
    <name type="scientific">Phoxinus phoxinus</name>
    <name type="common">Eurasian minnow</name>
    <dbReference type="NCBI Taxonomy" id="58324"/>
    <lineage>
        <taxon>Eukaryota</taxon>
        <taxon>Metazoa</taxon>
        <taxon>Chordata</taxon>
        <taxon>Craniata</taxon>
        <taxon>Vertebrata</taxon>
        <taxon>Euteleostomi</taxon>
        <taxon>Actinopterygii</taxon>
        <taxon>Neopterygii</taxon>
        <taxon>Teleostei</taxon>
        <taxon>Ostariophysi</taxon>
        <taxon>Cypriniformes</taxon>
        <taxon>Leuciscidae</taxon>
        <taxon>Phoxininae</taxon>
        <taxon>Phoxinus</taxon>
    </lineage>
</organism>
<accession>A0AAN9H103</accession>
<feature type="transmembrane region" description="Helical" evidence="8">
    <location>
        <begin position="26"/>
        <end position="46"/>
    </location>
</feature>
<evidence type="ECO:0000259" key="9">
    <source>
        <dbReference type="PROSITE" id="PS51225"/>
    </source>
</evidence>
<comment type="subcellular location">
    <subcellularLocation>
        <location evidence="1">Membrane</location>
        <topology evidence="1">Multi-pass membrane protein</topology>
    </subcellularLocation>
</comment>
<protein>
    <recommendedName>
        <fullName evidence="6">Proteolipid protein 2</fullName>
    </recommendedName>
</protein>
<reference evidence="10 11" key="1">
    <citation type="submission" date="2024-02" db="EMBL/GenBank/DDBJ databases">
        <title>Chromosome-level genome assembly of the Eurasian Minnow (Phoxinus phoxinus).</title>
        <authorList>
            <person name="Oriowo T.O."/>
            <person name="Martin S."/>
            <person name="Stange M."/>
            <person name="Chrysostomakis Y."/>
            <person name="Brown T."/>
            <person name="Winkler S."/>
            <person name="Kukowka S."/>
            <person name="Myers E.W."/>
            <person name="Bohne A."/>
        </authorList>
    </citation>
    <scope>NUCLEOTIDE SEQUENCE [LARGE SCALE GENOMIC DNA]</scope>
    <source>
        <strain evidence="10">ZFMK-TIS-60720</strain>
        <tissue evidence="10">Whole Organism</tissue>
    </source>
</reference>
<gene>
    <name evidence="10" type="ORF">R3I93_013624</name>
</gene>
<feature type="domain" description="MARVEL" evidence="9">
    <location>
        <begin position="20"/>
        <end position="137"/>
    </location>
</feature>
<proteinExistence type="predicted"/>
<keyword evidence="11" id="KW-1185">Reference proteome</keyword>
<feature type="transmembrane region" description="Helical" evidence="8">
    <location>
        <begin position="82"/>
        <end position="106"/>
    </location>
</feature>
<evidence type="ECO:0000256" key="8">
    <source>
        <dbReference type="SAM" id="Phobius"/>
    </source>
</evidence>
<evidence type="ECO:0000256" key="5">
    <source>
        <dbReference type="ARBA" id="ARBA00037152"/>
    </source>
</evidence>
<feature type="transmembrane region" description="Helical" evidence="8">
    <location>
        <begin position="52"/>
        <end position="70"/>
    </location>
</feature>
<dbReference type="AlphaFoldDB" id="A0AAN9H103"/>
<dbReference type="EMBL" id="JAYKXH010000014">
    <property type="protein sequence ID" value="KAK7145954.1"/>
    <property type="molecule type" value="Genomic_DNA"/>
</dbReference>
<evidence type="ECO:0000256" key="4">
    <source>
        <dbReference type="ARBA" id="ARBA00023136"/>
    </source>
</evidence>
<evidence type="ECO:0000256" key="6">
    <source>
        <dbReference type="ARBA" id="ARBA00039459"/>
    </source>
</evidence>
<evidence type="ECO:0000256" key="7">
    <source>
        <dbReference type="PROSITE-ProRule" id="PRU00581"/>
    </source>
</evidence>
<comment type="caution">
    <text evidence="10">The sequence shown here is derived from an EMBL/GenBank/DDBJ whole genome shotgun (WGS) entry which is preliminary data.</text>
</comment>
<dbReference type="GO" id="GO:0016020">
    <property type="term" value="C:membrane"/>
    <property type="evidence" value="ECO:0007669"/>
    <property type="project" value="UniProtKB-SubCell"/>
</dbReference>
<evidence type="ECO:0000256" key="1">
    <source>
        <dbReference type="ARBA" id="ARBA00004141"/>
    </source>
</evidence>
<evidence type="ECO:0000313" key="10">
    <source>
        <dbReference type="EMBL" id="KAK7145954.1"/>
    </source>
</evidence>
<evidence type="ECO:0000256" key="2">
    <source>
        <dbReference type="ARBA" id="ARBA00022692"/>
    </source>
</evidence>
<evidence type="ECO:0000313" key="11">
    <source>
        <dbReference type="Proteomes" id="UP001364617"/>
    </source>
</evidence>
<sequence length="150" mass="16639">MEGTKENIQPVSAVEHKTKFIWSPKGIILALEIVLCLIAVICKAVSSGCYLWSPIIELVWAIIIFIVNGMDLQLQLLPWTDFFRAITGSLVLFITSLVCINWVWAIPIPGEVAGSIFGLMAAAVLGYDTYSIIKHIKELKEQGRASVIFF</sequence>
<comment type="function">
    <text evidence="5">May play a role in cell differentiation in the intestinal epithelium.</text>
</comment>
<dbReference type="PANTHER" id="PTHR22776:SF4">
    <property type="entry name" value="PROTEOLIPID PROTEIN 2"/>
    <property type="match status" value="1"/>
</dbReference>
<dbReference type="InterPro" id="IPR008253">
    <property type="entry name" value="Marvel"/>
</dbReference>
<keyword evidence="4 7" id="KW-0472">Membrane</keyword>
<evidence type="ECO:0000256" key="3">
    <source>
        <dbReference type="ARBA" id="ARBA00022989"/>
    </source>
</evidence>
<keyword evidence="3 8" id="KW-1133">Transmembrane helix</keyword>
<dbReference type="InterPro" id="IPR050578">
    <property type="entry name" value="MARVEL-CKLF_proteins"/>
</dbReference>